<protein>
    <recommendedName>
        <fullName evidence="4">SH3 domain-containing protein</fullName>
    </recommendedName>
</protein>
<dbReference type="EMBL" id="JAAMPI010000237">
    <property type="protein sequence ID" value="KAF4633719.1"/>
    <property type="molecule type" value="Genomic_DNA"/>
</dbReference>
<gene>
    <name evidence="2" type="ORF">G7Y89_g4397</name>
</gene>
<dbReference type="Proteomes" id="UP000566819">
    <property type="component" value="Unassembled WGS sequence"/>
</dbReference>
<proteinExistence type="predicted"/>
<comment type="caution">
    <text evidence="2">The sequence shown here is derived from an EMBL/GenBank/DDBJ whole genome shotgun (WGS) entry which is preliminary data.</text>
</comment>
<dbReference type="OrthoDB" id="548867at2759"/>
<evidence type="ECO:0008006" key="4">
    <source>
        <dbReference type="Google" id="ProtNLM"/>
    </source>
</evidence>
<feature type="compositionally biased region" description="Polar residues" evidence="1">
    <location>
        <begin position="26"/>
        <end position="47"/>
    </location>
</feature>
<feature type="region of interest" description="Disordered" evidence="1">
    <location>
        <begin position="26"/>
        <end position="61"/>
    </location>
</feature>
<accession>A0A8H4W7H7</accession>
<evidence type="ECO:0000313" key="2">
    <source>
        <dbReference type="EMBL" id="KAF4633719.1"/>
    </source>
</evidence>
<dbReference type="SUPFAM" id="SSF50044">
    <property type="entry name" value="SH3-domain"/>
    <property type="match status" value="1"/>
</dbReference>
<organism evidence="2 3">
    <name type="scientific">Cudoniella acicularis</name>
    <dbReference type="NCBI Taxonomy" id="354080"/>
    <lineage>
        <taxon>Eukaryota</taxon>
        <taxon>Fungi</taxon>
        <taxon>Dikarya</taxon>
        <taxon>Ascomycota</taxon>
        <taxon>Pezizomycotina</taxon>
        <taxon>Leotiomycetes</taxon>
        <taxon>Helotiales</taxon>
        <taxon>Tricladiaceae</taxon>
        <taxon>Cudoniella</taxon>
    </lineage>
</organism>
<sequence length="191" mass="21119">MVAAAKANHPELQRCMTYLGNRSLAPFTSSSQNPEANIQSSGPTRTPLTHPGNLPETIDGASPTWSSISRQSIRNFTDLKRISLPITKSEVFKSKRDEYNPWTVHGLILWNVKAQRPDELECKAGDQVLIGAYIGDEWVVAKHLNGFGLGLLPFPFLKATSLSTGEVLKDMKGLRELGIPTDKVWMECKLS</sequence>
<dbReference type="AlphaFoldDB" id="A0A8H4W7H7"/>
<evidence type="ECO:0000256" key="1">
    <source>
        <dbReference type="SAM" id="MobiDB-lite"/>
    </source>
</evidence>
<reference evidence="2 3" key="1">
    <citation type="submission" date="2020-03" db="EMBL/GenBank/DDBJ databases">
        <title>Draft Genome Sequence of Cudoniella acicularis.</title>
        <authorList>
            <person name="Buettner E."/>
            <person name="Kellner H."/>
        </authorList>
    </citation>
    <scope>NUCLEOTIDE SEQUENCE [LARGE SCALE GENOMIC DNA]</scope>
    <source>
        <strain evidence="2 3">DSM 108380</strain>
    </source>
</reference>
<evidence type="ECO:0000313" key="3">
    <source>
        <dbReference type="Proteomes" id="UP000566819"/>
    </source>
</evidence>
<keyword evidence="3" id="KW-1185">Reference proteome</keyword>
<name>A0A8H4W7H7_9HELO</name>
<dbReference type="InterPro" id="IPR036028">
    <property type="entry name" value="SH3-like_dom_sf"/>
</dbReference>